<dbReference type="EMBL" id="JANJ01000003">
    <property type="protein sequence ID" value="EXI62458.1"/>
    <property type="molecule type" value="Genomic_DNA"/>
</dbReference>
<evidence type="ECO:0000313" key="3">
    <source>
        <dbReference type="EMBL" id="EXI62458.1"/>
    </source>
</evidence>
<dbReference type="AlphaFoldDB" id="A0A011LZ04"/>
<protein>
    <recommendedName>
        <fullName evidence="5">BolA family transcriptional regulator</fullName>
    </recommendedName>
</protein>
<dbReference type="PIRSF" id="PIRSF003113">
    <property type="entry name" value="BolA"/>
    <property type="match status" value="1"/>
</dbReference>
<dbReference type="SUPFAM" id="SSF82657">
    <property type="entry name" value="BolA-like"/>
    <property type="match status" value="1"/>
</dbReference>
<dbReference type="Gene3D" id="3.30.300.90">
    <property type="entry name" value="BolA-like"/>
    <property type="match status" value="1"/>
</dbReference>
<organism evidence="3 4">
    <name type="scientific">Mannheimia granulomatis</name>
    <dbReference type="NCBI Taxonomy" id="85402"/>
    <lineage>
        <taxon>Bacteria</taxon>
        <taxon>Pseudomonadati</taxon>
        <taxon>Pseudomonadota</taxon>
        <taxon>Gammaproteobacteria</taxon>
        <taxon>Pasteurellales</taxon>
        <taxon>Pasteurellaceae</taxon>
        <taxon>Mannheimia</taxon>
    </lineage>
</organism>
<dbReference type="InterPro" id="IPR002634">
    <property type="entry name" value="BolA"/>
</dbReference>
<dbReference type="Proteomes" id="UP000054123">
    <property type="component" value="Unassembled WGS sequence"/>
</dbReference>
<evidence type="ECO:0000256" key="2">
    <source>
        <dbReference type="RuleBase" id="RU003860"/>
    </source>
</evidence>
<dbReference type="InterPro" id="IPR050961">
    <property type="entry name" value="BolA/IbaG_stress_morph_reg"/>
</dbReference>
<sequence length="86" mass="9471">MNPSQIEEILKQAFPDAAEIHAQGENAHFGVIVVSDSIAALSRVKQQQAVYAPLAEHFTTNAIHALTIKVFSVEKWKTERLLNMAG</sequence>
<dbReference type="Pfam" id="PF01722">
    <property type="entry name" value="BolA"/>
    <property type="match status" value="1"/>
</dbReference>
<keyword evidence="4" id="KW-1185">Reference proteome</keyword>
<comment type="similarity">
    <text evidence="1 2">Belongs to the BolA/IbaG family.</text>
</comment>
<dbReference type="PATRIC" id="fig|1450449.3.peg.815"/>
<dbReference type="RefSeq" id="WP_042802172.1">
    <property type="nucleotide sequence ID" value="NZ_AVSP01000013.1"/>
</dbReference>
<name>A0A011LZ04_9PAST</name>
<reference evidence="3 4" key="1">
    <citation type="journal article" date="2014" name="Genome Announc.">
        <title>Genome Sequence of a Presumptive Mannheimia haemolytica Strain with an A1/A6-Cross-Reactive Serotype from a White-Tailed Deer (Odocoileus virginianus).</title>
        <authorList>
            <person name="Lawrence P.K."/>
            <person name="Bey R.F."/>
            <person name="Wiener B."/>
            <person name="Kittichotirat W."/>
            <person name="Bumgarner R.E."/>
        </authorList>
    </citation>
    <scope>NUCLEOTIDE SEQUENCE [LARGE SCALE GENOMIC DNA]</scope>
    <source>
        <strain evidence="3 4">PKL10</strain>
    </source>
</reference>
<proteinExistence type="inferred from homology"/>
<evidence type="ECO:0000313" key="4">
    <source>
        <dbReference type="Proteomes" id="UP000054123"/>
    </source>
</evidence>
<gene>
    <name evidence="3" type="ORF">AK33_04230</name>
</gene>
<evidence type="ECO:0008006" key="5">
    <source>
        <dbReference type="Google" id="ProtNLM"/>
    </source>
</evidence>
<evidence type="ECO:0000256" key="1">
    <source>
        <dbReference type="ARBA" id="ARBA00005578"/>
    </source>
</evidence>
<dbReference type="OrthoDB" id="9812890at2"/>
<dbReference type="PANTHER" id="PTHR46229">
    <property type="entry name" value="BOLA TRANSCRIPTION REGULATOR"/>
    <property type="match status" value="1"/>
</dbReference>
<accession>A0A011LZ04</accession>
<dbReference type="InterPro" id="IPR036065">
    <property type="entry name" value="BolA-like_sf"/>
</dbReference>
<dbReference type="STRING" id="1122190.GCA_000621105_01463"/>
<comment type="caution">
    <text evidence="3">The sequence shown here is derived from an EMBL/GenBank/DDBJ whole genome shotgun (WGS) entry which is preliminary data.</text>
</comment>
<dbReference type="PANTHER" id="PTHR46229:SF4">
    <property type="entry name" value="ACID STRESS PROTEIN IBAG"/>
    <property type="match status" value="1"/>
</dbReference>